<name>A0ABZ2EU65_9FIRM</name>
<keyword evidence="5" id="KW-1185">Reference proteome</keyword>
<evidence type="ECO:0000256" key="2">
    <source>
        <dbReference type="PROSITE-ProRule" id="PRU00335"/>
    </source>
</evidence>
<dbReference type="InterPro" id="IPR023772">
    <property type="entry name" value="DNA-bd_HTH_TetR-type_CS"/>
</dbReference>
<dbReference type="PANTHER" id="PTHR43479">
    <property type="entry name" value="ACREF/ENVCD OPERON REPRESSOR-RELATED"/>
    <property type="match status" value="1"/>
</dbReference>
<dbReference type="RefSeq" id="WP_018590310.1">
    <property type="nucleotide sequence ID" value="NZ_CP117523.1"/>
</dbReference>
<dbReference type="PANTHER" id="PTHR43479:SF11">
    <property type="entry name" value="ACREF_ENVCD OPERON REPRESSOR-RELATED"/>
    <property type="match status" value="1"/>
</dbReference>
<reference evidence="4 5" key="1">
    <citation type="journal article" date="2023" name="PLoS ONE">
        <title>Genome-based metabolic and phylogenomic analysis of three Terrisporobacter species.</title>
        <authorList>
            <person name="Boer T."/>
            <person name="Bengelsdorf F.R."/>
            <person name="Bomeke M."/>
            <person name="Daniel R."/>
            <person name="Poehlein A."/>
        </authorList>
    </citation>
    <scope>NUCLEOTIDE SEQUENCE [LARGE SCALE GENOMIC DNA]</scope>
    <source>
        <strain evidence="4 5">DSM 1288</strain>
    </source>
</reference>
<keyword evidence="1 2" id="KW-0238">DNA-binding</keyword>
<evidence type="ECO:0000256" key="1">
    <source>
        <dbReference type="ARBA" id="ARBA00023125"/>
    </source>
</evidence>
<dbReference type="Proteomes" id="UP001348492">
    <property type="component" value="Chromosome"/>
</dbReference>
<dbReference type="PRINTS" id="PR00455">
    <property type="entry name" value="HTHTETR"/>
</dbReference>
<feature type="domain" description="HTH tetR-type" evidence="3">
    <location>
        <begin position="8"/>
        <end position="68"/>
    </location>
</feature>
<gene>
    <name evidence="4" type="ORF">TEGL_15440</name>
</gene>
<organism evidence="4 5">
    <name type="scientific">Terrisporobacter glycolicus ATCC 14880 = DSM 1288</name>
    <dbReference type="NCBI Taxonomy" id="1121315"/>
    <lineage>
        <taxon>Bacteria</taxon>
        <taxon>Bacillati</taxon>
        <taxon>Bacillota</taxon>
        <taxon>Clostridia</taxon>
        <taxon>Peptostreptococcales</taxon>
        <taxon>Peptostreptococcaceae</taxon>
        <taxon>Terrisporobacter</taxon>
    </lineage>
</organism>
<sequence>MIKNKVSENTVDNIIEVSYKLFVEKGYEKSSIQDIINELGVSKGAIYHHFKSKEEILYAVLNREQEKNNIFLDSIISKIEGYSVKEKLTKILNKLITNNDINTTNRFLINLSNNSKVIVETIIQTVNKDSLKFYKLIQEGVEDGSLETDFPKECSELLLLLCNIWLNPVLFNRTHEETINRIKFIQFTMKQLGVDVIDDMLIKNIENNLRGISINEINK</sequence>
<dbReference type="SUPFAM" id="SSF46689">
    <property type="entry name" value="Homeodomain-like"/>
    <property type="match status" value="1"/>
</dbReference>
<dbReference type="Gene3D" id="1.10.357.10">
    <property type="entry name" value="Tetracycline Repressor, domain 2"/>
    <property type="match status" value="1"/>
</dbReference>
<dbReference type="InterPro" id="IPR050624">
    <property type="entry name" value="HTH-type_Tx_Regulator"/>
</dbReference>
<dbReference type="InterPro" id="IPR009057">
    <property type="entry name" value="Homeodomain-like_sf"/>
</dbReference>
<dbReference type="InterPro" id="IPR001647">
    <property type="entry name" value="HTH_TetR"/>
</dbReference>
<evidence type="ECO:0000259" key="3">
    <source>
        <dbReference type="PROSITE" id="PS50977"/>
    </source>
</evidence>
<dbReference type="PROSITE" id="PS01081">
    <property type="entry name" value="HTH_TETR_1"/>
    <property type="match status" value="1"/>
</dbReference>
<evidence type="ECO:0000313" key="4">
    <source>
        <dbReference type="EMBL" id="WWD83138.1"/>
    </source>
</evidence>
<dbReference type="EMBL" id="CP117523">
    <property type="protein sequence ID" value="WWD83138.1"/>
    <property type="molecule type" value="Genomic_DNA"/>
</dbReference>
<evidence type="ECO:0000313" key="5">
    <source>
        <dbReference type="Proteomes" id="UP001348492"/>
    </source>
</evidence>
<dbReference type="Pfam" id="PF00440">
    <property type="entry name" value="TetR_N"/>
    <property type="match status" value="1"/>
</dbReference>
<feature type="DNA-binding region" description="H-T-H motif" evidence="2">
    <location>
        <begin position="31"/>
        <end position="50"/>
    </location>
</feature>
<proteinExistence type="predicted"/>
<accession>A0ABZ2EU65</accession>
<dbReference type="PROSITE" id="PS50977">
    <property type="entry name" value="HTH_TETR_2"/>
    <property type="match status" value="1"/>
</dbReference>
<protein>
    <recommendedName>
        <fullName evidence="3">HTH tetR-type domain-containing protein</fullName>
    </recommendedName>
</protein>